<gene>
    <name evidence="1" type="ORF">CLO192961_LOCUS41184</name>
</gene>
<comment type="caution">
    <text evidence="1">The sequence shown here is derived from an EMBL/GenBank/DDBJ whole genome shotgun (WGS) entry which is preliminary data.</text>
</comment>
<dbReference type="Proteomes" id="UP000766486">
    <property type="component" value="Unassembled WGS sequence"/>
</dbReference>
<organism evidence="1 2">
    <name type="scientific">Bionectria ochroleuca</name>
    <name type="common">Gliocladium roseum</name>
    <dbReference type="NCBI Taxonomy" id="29856"/>
    <lineage>
        <taxon>Eukaryota</taxon>
        <taxon>Fungi</taxon>
        <taxon>Dikarya</taxon>
        <taxon>Ascomycota</taxon>
        <taxon>Pezizomycotina</taxon>
        <taxon>Sordariomycetes</taxon>
        <taxon>Hypocreomycetidae</taxon>
        <taxon>Hypocreales</taxon>
        <taxon>Bionectriaceae</taxon>
        <taxon>Clonostachys</taxon>
    </lineage>
</organism>
<proteinExistence type="predicted"/>
<keyword evidence="2" id="KW-1185">Reference proteome</keyword>
<protein>
    <submittedName>
        <fullName evidence="1">Uncharacterized protein</fullName>
    </submittedName>
</protein>
<evidence type="ECO:0000313" key="1">
    <source>
        <dbReference type="EMBL" id="VUC21128.1"/>
    </source>
</evidence>
<reference evidence="1 2" key="1">
    <citation type="submission" date="2019-06" db="EMBL/GenBank/DDBJ databases">
        <authorList>
            <person name="Broberg M."/>
        </authorList>
    </citation>
    <scope>NUCLEOTIDE SEQUENCE [LARGE SCALE GENOMIC DNA]</scope>
</reference>
<sequence length="78" mass="8772">MAFYDADTNQGYIGGLNKSKLNHNANLTQNTRVAPRIRFEEPRRFGAVQRFTGTTFREALQGKGISQSNALLVKSEIR</sequence>
<accession>A0ABY6TR94</accession>
<evidence type="ECO:0000313" key="2">
    <source>
        <dbReference type="Proteomes" id="UP000766486"/>
    </source>
</evidence>
<name>A0ABY6TR94_BIOOC</name>
<dbReference type="EMBL" id="CABFNS010000353">
    <property type="protein sequence ID" value="VUC21128.1"/>
    <property type="molecule type" value="Genomic_DNA"/>
</dbReference>